<organism evidence="2 3">
    <name type="scientific">Vreelandella halophila</name>
    <dbReference type="NCBI Taxonomy" id="86177"/>
    <lineage>
        <taxon>Bacteria</taxon>
        <taxon>Pseudomonadati</taxon>
        <taxon>Pseudomonadota</taxon>
        <taxon>Gammaproteobacteria</taxon>
        <taxon>Oceanospirillales</taxon>
        <taxon>Halomonadaceae</taxon>
        <taxon>Vreelandella</taxon>
    </lineage>
</organism>
<evidence type="ECO:0000313" key="2">
    <source>
        <dbReference type="EMBL" id="MYL27135.1"/>
    </source>
</evidence>
<feature type="domain" description="YbaK/aminoacyl-tRNA synthetase-associated" evidence="1">
    <location>
        <begin position="22"/>
        <end position="142"/>
    </location>
</feature>
<dbReference type="RefSeq" id="WP_151439810.1">
    <property type="nucleotide sequence ID" value="NZ_WMEX01000005.1"/>
</dbReference>
<dbReference type="InterPro" id="IPR036754">
    <property type="entry name" value="YbaK/aa-tRNA-synt-asso_dom_sf"/>
</dbReference>
<protein>
    <submittedName>
        <fullName evidence="2">Deacylase</fullName>
    </submittedName>
</protein>
<dbReference type="GO" id="GO:0002161">
    <property type="term" value="F:aminoacyl-tRNA deacylase activity"/>
    <property type="evidence" value="ECO:0007669"/>
    <property type="project" value="InterPro"/>
</dbReference>
<dbReference type="SUPFAM" id="SSF55826">
    <property type="entry name" value="YbaK/ProRS associated domain"/>
    <property type="match status" value="1"/>
</dbReference>
<dbReference type="OrthoDB" id="9786549at2"/>
<dbReference type="EMBL" id="WMEX01000005">
    <property type="protein sequence ID" value="MYL27135.1"/>
    <property type="molecule type" value="Genomic_DNA"/>
</dbReference>
<proteinExistence type="predicted"/>
<accession>A0A9X4YDF3</accession>
<dbReference type="Pfam" id="PF04073">
    <property type="entry name" value="tRNA_edit"/>
    <property type="match status" value="1"/>
</dbReference>
<dbReference type="CDD" id="cd04332">
    <property type="entry name" value="YbaK_like"/>
    <property type="match status" value="1"/>
</dbReference>
<name>A0A9X4YDF3_9GAMM</name>
<reference evidence="2 3" key="1">
    <citation type="submission" date="2019-11" db="EMBL/GenBank/DDBJ databases">
        <title>Genome sequences of 17 halophilic strains isolated from different environments.</title>
        <authorList>
            <person name="Furrow R.E."/>
        </authorList>
    </citation>
    <scope>NUCLEOTIDE SEQUENCE [LARGE SCALE GENOMIC DNA]</scope>
    <source>
        <strain evidence="2 3">22507_15_FS</strain>
    </source>
</reference>
<sequence length="175" mass="19308">MPVQTLIEHLKAHGAEYQCLSHPPGFTAQSLAHHCNVPGDQVAKTVIIELDGRMAMLVMPASFRIRWDRMMEVLYTDFVELADEADFTDRFPDCEVGAMPPFGNLFGMTAYCSETLAEQPEITFAAGSHTEAMQIATRDYLALAQPVVISQGFLRPGARRPAWLAGRPGRSRKAG</sequence>
<comment type="caution">
    <text evidence="2">The sequence shown here is derived from an EMBL/GenBank/DDBJ whole genome shotgun (WGS) entry which is preliminary data.</text>
</comment>
<evidence type="ECO:0000259" key="1">
    <source>
        <dbReference type="Pfam" id="PF04073"/>
    </source>
</evidence>
<gene>
    <name evidence="2" type="ORF">GLW01_10055</name>
</gene>
<dbReference type="Gene3D" id="3.90.960.10">
    <property type="entry name" value="YbaK/aminoacyl-tRNA synthetase-associated domain"/>
    <property type="match status" value="1"/>
</dbReference>
<keyword evidence="3" id="KW-1185">Reference proteome</keyword>
<evidence type="ECO:0000313" key="3">
    <source>
        <dbReference type="Proteomes" id="UP000460751"/>
    </source>
</evidence>
<dbReference type="InterPro" id="IPR007214">
    <property type="entry name" value="YbaK/aa-tRNA-synth-assoc-dom"/>
</dbReference>
<dbReference type="AlphaFoldDB" id="A0A9X4YDF3"/>
<dbReference type="Proteomes" id="UP000460751">
    <property type="component" value="Unassembled WGS sequence"/>
</dbReference>